<gene>
    <name evidence="1" type="ORF">N7452_003660</name>
</gene>
<name>A0A9W9UKC9_PENBR</name>
<comment type="caution">
    <text evidence="1">The sequence shown here is derived from an EMBL/GenBank/DDBJ whole genome shotgun (WGS) entry which is preliminary data.</text>
</comment>
<dbReference type="Proteomes" id="UP001147695">
    <property type="component" value="Unassembled WGS sequence"/>
</dbReference>
<dbReference type="EMBL" id="JAPZBQ010000002">
    <property type="protein sequence ID" value="KAJ5345656.1"/>
    <property type="molecule type" value="Genomic_DNA"/>
</dbReference>
<accession>A0A9W9UKC9</accession>
<reference evidence="1" key="1">
    <citation type="submission" date="2022-12" db="EMBL/GenBank/DDBJ databases">
        <authorList>
            <person name="Petersen C."/>
        </authorList>
    </citation>
    <scope>NUCLEOTIDE SEQUENCE</scope>
    <source>
        <strain evidence="1">IBT 35673</strain>
    </source>
</reference>
<evidence type="ECO:0000313" key="1">
    <source>
        <dbReference type="EMBL" id="KAJ5345656.1"/>
    </source>
</evidence>
<dbReference type="AlphaFoldDB" id="A0A9W9UKC9"/>
<evidence type="ECO:0000313" key="2">
    <source>
        <dbReference type="Proteomes" id="UP001147695"/>
    </source>
</evidence>
<protein>
    <submittedName>
        <fullName evidence="1">Uncharacterized protein</fullName>
    </submittedName>
</protein>
<organism evidence="1 2">
    <name type="scientific">Penicillium brevicompactum</name>
    <dbReference type="NCBI Taxonomy" id="5074"/>
    <lineage>
        <taxon>Eukaryota</taxon>
        <taxon>Fungi</taxon>
        <taxon>Dikarya</taxon>
        <taxon>Ascomycota</taxon>
        <taxon>Pezizomycotina</taxon>
        <taxon>Eurotiomycetes</taxon>
        <taxon>Eurotiomycetidae</taxon>
        <taxon>Eurotiales</taxon>
        <taxon>Aspergillaceae</taxon>
        <taxon>Penicillium</taxon>
    </lineage>
</organism>
<proteinExistence type="predicted"/>
<sequence>MPDRPYPAQGKRASLAWLAIDNSPCAVGTERVLCRDPMDFDLFSRVLSMDEAVHVVLVGHPFRIGLLLKLAELVHLSKPAAVLNEEP</sequence>
<reference evidence="1" key="2">
    <citation type="journal article" date="2023" name="IMA Fungus">
        <title>Comparative genomic study of the Penicillium genus elucidates a diverse pangenome and 15 lateral gene transfer events.</title>
        <authorList>
            <person name="Petersen C."/>
            <person name="Sorensen T."/>
            <person name="Nielsen M.R."/>
            <person name="Sondergaard T.E."/>
            <person name="Sorensen J.L."/>
            <person name="Fitzpatrick D.A."/>
            <person name="Frisvad J.C."/>
            <person name="Nielsen K.L."/>
        </authorList>
    </citation>
    <scope>NUCLEOTIDE SEQUENCE</scope>
    <source>
        <strain evidence="1">IBT 35673</strain>
    </source>
</reference>